<evidence type="ECO:0000256" key="1">
    <source>
        <dbReference type="ARBA" id="ARBA00022490"/>
    </source>
</evidence>
<dbReference type="SUPFAM" id="SSF56796">
    <property type="entry name" value="Dehydroquinate synthase-like"/>
    <property type="match status" value="1"/>
</dbReference>
<evidence type="ECO:0000256" key="4">
    <source>
        <dbReference type="ARBA" id="ARBA00022857"/>
    </source>
</evidence>
<dbReference type="PANTHER" id="PTHR43616">
    <property type="entry name" value="GLYCEROL DEHYDROGENASE"/>
    <property type="match status" value="1"/>
</dbReference>
<reference evidence="11" key="1">
    <citation type="submission" date="2016-10" db="EMBL/GenBank/DDBJ databases">
        <authorList>
            <person name="Varghese N."/>
            <person name="Submissions S."/>
        </authorList>
    </citation>
    <scope>NUCLEOTIDE SEQUENCE [LARGE SCALE GENOMIC DNA]</scope>
    <source>
        <strain evidence="11">DSM 22002</strain>
    </source>
</reference>
<keyword evidence="11" id="KW-1185">Reference proteome</keyword>
<dbReference type="Proteomes" id="UP000198822">
    <property type="component" value="Chromosome I"/>
</dbReference>
<dbReference type="InterPro" id="IPR016205">
    <property type="entry name" value="Glycerol_DH"/>
</dbReference>
<dbReference type="STRING" id="399736.SAMN04489720_2418"/>
<organism evidence="10 11">
    <name type="scientific">Agrococcus jejuensis</name>
    <dbReference type="NCBI Taxonomy" id="399736"/>
    <lineage>
        <taxon>Bacteria</taxon>
        <taxon>Bacillati</taxon>
        <taxon>Actinomycetota</taxon>
        <taxon>Actinomycetes</taxon>
        <taxon>Micrococcales</taxon>
        <taxon>Microbacteriaceae</taxon>
        <taxon>Agrococcus</taxon>
    </lineage>
</organism>
<keyword evidence="2" id="KW-0444">Lipid biosynthesis</keyword>
<protein>
    <submittedName>
        <fullName evidence="10">Glycerol-1-phosphate dehydrogenase [NAD(P)+]</fullName>
    </submittedName>
</protein>
<gene>
    <name evidence="10" type="ORF">SAMN04489720_2418</name>
</gene>
<dbReference type="GO" id="GO:0016614">
    <property type="term" value="F:oxidoreductase activity, acting on CH-OH group of donors"/>
    <property type="evidence" value="ECO:0007669"/>
    <property type="project" value="InterPro"/>
</dbReference>
<keyword evidence="8" id="KW-0594">Phospholipid biosynthesis</keyword>
<dbReference type="Gene3D" id="3.40.50.1970">
    <property type="match status" value="1"/>
</dbReference>
<name>A0A1G8FBX1_9MICO</name>
<dbReference type="GO" id="GO:0008654">
    <property type="term" value="P:phospholipid biosynthetic process"/>
    <property type="evidence" value="ECO:0007669"/>
    <property type="project" value="UniProtKB-KW"/>
</dbReference>
<dbReference type="AlphaFoldDB" id="A0A1G8FBX1"/>
<keyword evidence="4" id="KW-0521">NADP</keyword>
<evidence type="ECO:0000256" key="8">
    <source>
        <dbReference type="ARBA" id="ARBA00023209"/>
    </source>
</evidence>
<dbReference type="PANTHER" id="PTHR43616:SF5">
    <property type="entry name" value="GLYCEROL DEHYDROGENASE 1"/>
    <property type="match status" value="1"/>
</dbReference>
<keyword evidence="7" id="KW-0443">Lipid metabolism</keyword>
<evidence type="ECO:0000256" key="3">
    <source>
        <dbReference type="ARBA" id="ARBA00022723"/>
    </source>
</evidence>
<keyword evidence="5" id="KW-0560">Oxidoreductase</keyword>
<dbReference type="InterPro" id="IPR032837">
    <property type="entry name" value="G1PDH"/>
</dbReference>
<evidence type="ECO:0000256" key="7">
    <source>
        <dbReference type="ARBA" id="ARBA00023098"/>
    </source>
</evidence>
<accession>A0A1G8FBX1</accession>
<dbReference type="RefSeq" id="WP_092505330.1">
    <property type="nucleotide sequence ID" value="NZ_LT629695.1"/>
</dbReference>
<evidence type="ECO:0000313" key="11">
    <source>
        <dbReference type="Proteomes" id="UP000198822"/>
    </source>
</evidence>
<dbReference type="EMBL" id="LT629695">
    <property type="protein sequence ID" value="SDH79620.1"/>
    <property type="molecule type" value="Genomic_DNA"/>
</dbReference>
<dbReference type="GO" id="GO:0046872">
    <property type="term" value="F:metal ion binding"/>
    <property type="evidence" value="ECO:0007669"/>
    <property type="project" value="UniProtKB-KW"/>
</dbReference>
<dbReference type="Pfam" id="PF13685">
    <property type="entry name" value="Fe-ADH_2"/>
    <property type="match status" value="1"/>
</dbReference>
<keyword evidence="1" id="KW-0963">Cytoplasm</keyword>
<keyword evidence="3" id="KW-0479">Metal-binding</keyword>
<keyword evidence="9" id="KW-1208">Phospholipid metabolism</keyword>
<evidence type="ECO:0000256" key="2">
    <source>
        <dbReference type="ARBA" id="ARBA00022516"/>
    </source>
</evidence>
<evidence type="ECO:0000313" key="10">
    <source>
        <dbReference type="EMBL" id="SDH79620.1"/>
    </source>
</evidence>
<evidence type="ECO:0000256" key="5">
    <source>
        <dbReference type="ARBA" id="ARBA00023002"/>
    </source>
</evidence>
<dbReference type="OrthoDB" id="4661864at2"/>
<evidence type="ECO:0000256" key="6">
    <source>
        <dbReference type="ARBA" id="ARBA00023027"/>
    </source>
</evidence>
<evidence type="ECO:0000256" key="9">
    <source>
        <dbReference type="ARBA" id="ARBA00023264"/>
    </source>
</evidence>
<sequence>MTDLARASLEHSGGAMTTTSRPGALDAVGSLAASLLAGGSVVLLGDGVPKCVGGDDVDARVEAQLAERYELRHVVAPAGAHGVVLDESTVDATAADAEGAELIVSVGSGTVTDLAKVVGARLAVPVVAVQTAASVNGFADSLSVLVQKGAKRTSPSAWPAALVIDHDVLADAPDRLTRSGVGDAVAVWTSPADWYLACALGVDPGPYSDAFTAPVRDAVVAMTAPEATDAERMSGLVDALTLGGLMIGAAGSTAPLSGCEHLLSHVLDMRAMAEHVEHDLHGAQVGVASVVAAALWDVALHDERILDVSVDDLAPPADLRERVLATWAPVDPSGALGEECWIAVERKVVRWQEQRGGVAAFLADRERHRGELERLAGDPASCAAALAAWGAPTTFSALTPSVDADRARWALAALPFMRDRMTLADLLLFAGRWDDALVERVLARAGEAGGGL</sequence>
<dbReference type="Gene3D" id="1.20.1090.10">
    <property type="entry name" value="Dehydroquinate synthase-like - alpha domain"/>
    <property type="match status" value="1"/>
</dbReference>
<proteinExistence type="predicted"/>
<keyword evidence="6" id="KW-0520">NAD</keyword>